<dbReference type="AlphaFoldDB" id="M6F2N5"/>
<accession>M6F2N5</accession>
<protein>
    <submittedName>
        <fullName evidence="1">Uncharacterized protein</fullName>
    </submittedName>
</protein>
<name>M6F2N5_9LEPT</name>
<evidence type="ECO:0000313" key="2">
    <source>
        <dbReference type="Proteomes" id="UP000011980"/>
    </source>
</evidence>
<reference evidence="1 2" key="1">
    <citation type="submission" date="2013-01" db="EMBL/GenBank/DDBJ databases">
        <authorList>
            <person name="Harkins D.M."/>
            <person name="Durkin A.S."/>
            <person name="Brinkac L.M."/>
            <person name="Haft D.H."/>
            <person name="Selengut J.D."/>
            <person name="Sanka R."/>
            <person name="DePew J."/>
            <person name="Purushe J."/>
            <person name="Galloway R.L."/>
            <person name="Vinetz J.M."/>
            <person name="Sutton G.G."/>
            <person name="Nierman W.C."/>
            <person name="Fouts D.E."/>
        </authorList>
    </citation>
    <scope>NUCLEOTIDE SEQUENCE [LARGE SCALE GENOMIC DNA]</scope>
    <source>
        <strain evidence="1 2">Nikolaevo</strain>
    </source>
</reference>
<gene>
    <name evidence="1" type="ORF">LEP1GSC008_3489</name>
</gene>
<organism evidence="1 2">
    <name type="scientific">Leptospira kirschneri serovar Bulgarica str. Nikolaevo</name>
    <dbReference type="NCBI Taxonomy" id="1240687"/>
    <lineage>
        <taxon>Bacteria</taxon>
        <taxon>Pseudomonadati</taxon>
        <taxon>Spirochaetota</taxon>
        <taxon>Spirochaetia</taxon>
        <taxon>Leptospirales</taxon>
        <taxon>Leptospiraceae</taxon>
        <taxon>Leptospira</taxon>
    </lineage>
</organism>
<proteinExistence type="predicted"/>
<dbReference type="EMBL" id="ANCE01000163">
    <property type="protein sequence ID" value="EMK22650.1"/>
    <property type="molecule type" value="Genomic_DNA"/>
</dbReference>
<evidence type="ECO:0000313" key="1">
    <source>
        <dbReference type="EMBL" id="EMK22650.1"/>
    </source>
</evidence>
<dbReference type="PATRIC" id="fig|1240687.3.peg.3332"/>
<sequence>MVVPHSRNQDHNFFRKVSYALLTLTKRFRYKSNAKTIEV</sequence>
<dbReference type="Proteomes" id="UP000011980">
    <property type="component" value="Unassembled WGS sequence"/>
</dbReference>
<comment type="caution">
    <text evidence="1">The sequence shown here is derived from an EMBL/GenBank/DDBJ whole genome shotgun (WGS) entry which is preliminary data.</text>
</comment>